<accession>A0A918G6H8</accession>
<comment type="catalytic activity">
    <reaction evidence="8">
        <text>fluoride(in) = fluoride(out)</text>
        <dbReference type="Rhea" id="RHEA:76159"/>
        <dbReference type="ChEBI" id="CHEBI:17051"/>
    </reaction>
    <physiologicalReaction direction="left-to-right" evidence="8">
        <dbReference type="Rhea" id="RHEA:76160"/>
    </physiologicalReaction>
</comment>
<dbReference type="GO" id="GO:0140114">
    <property type="term" value="P:cellular detoxification of fluoride"/>
    <property type="evidence" value="ECO:0007669"/>
    <property type="project" value="UniProtKB-UniRule"/>
</dbReference>
<organism evidence="11 12">
    <name type="scientific">Actinokineospora fastidiosa</name>
    <dbReference type="NCBI Taxonomy" id="1816"/>
    <lineage>
        <taxon>Bacteria</taxon>
        <taxon>Bacillati</taxon>
        <taxon>Actinomycetota</taxon>
        <taxon>Actinomycetes</taxon>
        <taxon>Pseudonocardiales</taxon>
        <taxon>Pseudonocardiaceae</taxon>
        <taxon>Actinokineospora</taxon>
    </lineage>
</organism>
<evidence type="ECO:0000256" key="2">
    <source>
        <dbReference type="ARBA" id="ARBA00022475"/>
    </source>
</evidence>
<comment type="function">
    <text evidence="9 10">Fluoride-specific ion channel. Important for reducing fluoride concentration in the cell, thus reducing its toxicity.</text>
</comment>
<reference evidence="11" key="2">
    <citation type="submission" date="2020-09" db="EMBL/GenBank/DDBJ databases">
        <authorList>
            <person name="Sun Q."/>
            <person name="Ohkuma M."/>
        </authorList>
    </citation>
    <scope>NUCLEOTIDE SEQUENCE</scope>
    <source>
        <strain evidence="11">JCM 3276</strain>
    </source>
</reference>
<evidence type="ECO:0000313" key="11">
    <source>
        <dbReference type="EMBL" id="GGS21791.1"/>
    </source>
</evidence>
<comment type="activity regulation">
    <text evidence="10">Na(+) is not transported, but it plays an essential structural role and its presence is essential for fluoride channel function.</text>
</comment>
<dbReference type="Proteomes" id="UP000660680">
    <property type="component" value="Unassembled WGS sequence"/>
</dbReference>
<keyword evidence="10" id="KW-0479">Metal-binding</keyword>
<feature type="transmembrane region" description="Helical" evidence="10">
    <location>
        <begin position="84"/>
        <end position="107"/>
    </location>
</feature>
<keyword evidence="2 10" id="KW-1003">Cell membrane</keyword>
<dbReference type="PANTHER" id="PTHR28259:SF1">
    <property type="entry name" value="FLUORIDE EXPORT PROTEIN 1-RELATED"/>
    <property type="match status" value="1"/>
</dbReference>
<proteinExistence type="inferred from homology"/>
<dbReference type="HAMAP" id="MF_00454">
    <property type="entry name" value="FluC"/>
    <property type="match status" value="1"/>
</dbReference>
<dbReference type="GO" id="GO:0062054">
    <property type="term" value="F:fluoride channel activity"/>
    <property type="evidence" value="ECO:0007669"/>
    <property type="project" value="UniProtKB-UniRule"/>
</dbReference>
<dbReference type="RefSeq" id="WP_189209339.1">
    <property type="nucleotide sequence ID" value="NZ_BMRB01000001.1"/>
</dbReference>
<keyword evidence="12" id="KW-1185">Reference proteome</keyword>
<keyword evidence="6 10" id="KW-0407">Ion channel</keyword>
<evidence type="ECO:0000313" key="12">
    <source>
        <dbReference type="Proteomes" id="UP000660680"/>
    </source>
</evidence>
<keyword evidence="10" id="KW-0915">Sodium</keyword>
<evidence type="ECO:0000256" key="5">
    <source>
        <dbReference type="ARBA" id="ARBA00023136"/>
    </source>
</evidence>
<comment type="caution">
    <text evidence="10">Lacks conserved residue(s) required for the propagation of feature annotation.</text>
</comment>
<comment type="subcellular location">
    <subcellularLocation>
        <location evidence="1 10">Cell membrane</location>
        <topology evidence="1 10">Multi-pass membrane protein</topology>
    </subcellularLocation>
</comment>
<evidence type="ECO:0000256" key="3">
    <source>
        <dbReference type="ARBA" id="ARBA00022692"/>
    </source>
</evidence>
<reference evidence="11" key="1">
    <citation type="journal article" date="2014" name="Int. J. Syst. Evol. Microbiol.">
        <title>Complete genome sequence of Corynebacterium casei LMG S-19264T (=DSM 44701T), isolated from a smear-ripened cheese.</title>
        <authorList>
            <consortium name="US DOE Joint Genome Institute (JGI-PGF)"/>
            <person name="Walter F."/>
            <person name="Albersmeier A."/>
            <person name="Kalinowski J."/>
            <person name="Ruckert C."/>
        </authorList>
    </citation>
    <scope>NUCLEOTIDE SEQUENCE</scope>
    <source>
        <strain evidence="11">JCM 3276</strain>
    </source>
</reference>
<keyword evidence="4 10" id="KW-1133">Transmembrane helix</keyword>
<feature type="transmembrane region" description="Helical" evidence="10">
    <location>
        <begin position="49"/>
        <end position="72"/>
    </location>
</feature>
<evidence type="ECO:0000256" key="9">
    <source>
        <dbReference type="ARBA" id="ARBA00049940"/>
    </source>
</evidence>
<dbReference type="PANTHER" id="PTHR28259">
    <property type="entry name" value="FLUORIDE EXPORT PROTEIN 1-RELATED"/>
    <property type="match status" value="1"/>
</dbReference>
<feature type="binding site" evidence="10">
    <location>
        <position position="67"/>
    </location>
    <ligand>
        <name>Na(+)</name>
        <dbReference type="ChEBI" id="CHEBI:29101"/>
        <note>structural</note>
    </ligand>
</feature>
<evidence type="ECO:0000256" key="6">
    <source>
        <dbReference type="ARBA" id="ARBA00023303"/>
    </source>
</evidence>
<keyword evidence="3 10" id="KW-0812">Transmembrane</keyword>
<evidence type="ECO:0000256" key="8">
    <source>
        <dbReference type="ARBA" id="ARBA00035585"/>
    </source>
</evidence>
<dbReference type="InterPro" id="IPR003691">
    <property type="entry name" value="FluC"/>
</dbReference>
<keyword evidence="10" id="KW-0406">Ion transport</keyword>
<name>A0A918G6H8_9PSEU</name>
<dbReference type="GO" id="GO:0005886">
    <property type="term" value="C:plasma membrane"/>
    <property type="evidence" value="ECO:0007669"/>
    <property type="project" value="UniProtKB-SubCell"/>
</dbReference>
<feature type="binding site" evidence="10">
    <location>
        <position position="64"/>
    </location>
    <ligand>
        <name>Na(+)</name>
        <dbReference type="ChEBI" id="CHEBI:29101"/>
        <note>structural</note>
    </ligand>
</feature>
<comment type="caution">
    <text evidence="11">The sequence shown here is derived from an EMBL/GenBank/DDBJ whole genome shotgun (WGS) entry which is preliminary data.</text>
</comment>
<dbReference type="AlphaFoldDB" id="A0A918G6H8"/>
<evidence type="ECO:0000256" key="1">
    <source>
        <dbReference type="ARBA" id="ARBA00004651"/>
    </source>
</evidence>
<evidence type="ECO:0000256" key="7">
    <source>
        <dbReference type="ARBA" id="ARBA00035120"/>
    </source>
</evidence>
<evidence type="ECO:0000256" key="4">
    <source>
        <dbReference type="ARBA" id="ARBA00022989"/>
    </source>
</evidence>
<evidence type="ECO:0000256" key="10">
    <source>
        <dbReference type="HAMAP-Rule" id="MF_00454"/>
    </source>
</evidence>
<dbReference type="Pfam" id="PF02537">
    <property type="entry name" value="CRCB"/>
    <property type="match status" value="1"/>
</dbReference>
<dbReference type="GO" id="GO:0046872">
    <property type="term" value="F:metal ion binding"/>
    <property type="evidence" value="ECO:0007669"/>
    <property type="project" value="UniProtKB-KW"/>
</dbReference>
<comment type="similarity">
    <text evidence="7 10">Belongs to the fluoride channel Fluc/FEX (TC 1.A.43) family.</text>
</comment>
<protein>
    <recommendedName>
        <fullName evidence="10">Fluoride-specific ion channel FluC</fullName>
    </recommendedName>
</protein>
<keyword evidence="5 10" id="KW-0472">Membrane</keyword>
<gene>
    <name evidence="11" type="primary">crcB2</name>
    <name evidence="10" type="synonym">crcB</name>
    <name evidence="10" type="synonym">fluC</name>
    <name evidence="11" type="ORF">GCM10010171_13210</name>
</gene>
<dbReference type="EMBL" id="BMRB01000001">
    <property type="protein sequence ID" value="GGS21791.1"/>
    <property type="molecule type" value="Genomic_DNA"/>
</dbReference>
<sequence length="109" mass="11030">MSVLLVAIGAAVGAPLRYLADRAFGARFPFGTLLVNVVGSLVLGYLTTLPGGALTTGLGAGFCGALTTYSSFGYQTLWLVERRAIGLAAVNLAANLGLGFGAAYLGMSL</sequence>
<keyword evidence="10" id="KW-0813">Transport</keyword>